<name>A0A0S4X4F1_RALSL</name>
<dbReference type="EMBL" id="LN899820">
    <property type="protein sequence ID" value="CUV58590.1"/>
    <property type="molecule type" value="Genomic_DNA"/>
</dbReference>
<dbReference type="AlphaFoldDB" id="A0A0S4X4F1"/>
<organism evidence="1">
    <name type="scientific">Ralstonia solanacearum</name>
    <name type="common">Pseudomonas solanacearum</name>
    <dbReference type="NCBI Taxonomy" id="305"/>
    <lineage>
        <taxon>Bacteria</taxon>
        <taxon>Pseudomonadati</taxon>
        <taxon>Pseudomonadota</taxon>
        <taxon>Betaproteobacteria</taxon>
        <taxon>Burkholderiales</taxon>
        <taxon>Burkholderiaceae</taxon>
        <taxon>Ralstonia</taxon>
        <taxon>Ralstonia solanacearum species complex</taxon>
    </lineage>
</organism>
<protein>
    <submittedName>
        <fullName evidence="1">Uncharacterized protein</fullName>
    </submittedName>
</protein>
<evidence type="ECO:0000313" key="1">
    <source>
        <dbReference type="EMBL" id="CUV58590.1"/>
    </source>
</evidence>
<sequence>MPHCTPPYATVRNARCGPLCSPAKKPVSSAPSLTGALSKTLGRRTLVAASAQGSNQSDALLAPAQRCATTIARRCLALRTTHVHPGYLRRRWPLPSRLPLHAHAPHNVTQSLLRDVVRVF</sequence>
<proteinExistence type="predicted"/>
<reference evidence="1" key="1">
    <citation type="submission" date="2015-10" db="EMBL/GenBank/DDBJ databases">
        <authorList>
            <person name="Gilbert D.G."/>
        </authorList>
    </citation>
    <scope>NUCLEOTIDE SEQUENCE</scope>
    <source>
        <strain evidence="1">Phyl III-seqv23</strain>
    </source>
</reference>
<gene>
    <name evidence="1" type="ORF">RUN215_v1_2600002</name>
</gene>
<accession>A0A0S4X4F1</accession>